<dbReference type="OrthoDB" id="92887at2"/>
<reference evidence="6 7" key="1">
    <citation type="submission" date="2017-09" db="EMBL/GenBank/DDBJ databases">
        <title>Bacterial strain isolated from the female urinary microbiota.</title>
        <authorList>
            <person name="Thomas-White K."/>
            <person name="Kumar N."/>
            <person name="Forster S."/>
            <person name="Putonti C."/>
            <person name="Lawley T."/>
            <person name="Wolfe A.J."/>
        </authorList>
    </citation>
    <scope>NUCLEOTIDE SEQUENCE [LARGE SCALE GENOMIC DNA]</scope>
    <source>
        <strain evidence="6 7">UMB0240</strain>
    </source>
</reference>
<evidence type="ECO:0000256" key="2">
    <source>
        <dbReference type="ARBA" id="ARBA00022692"/>
    </source>
</evidence>
<feature type="transmembrane region" description="Helical" evidence="5">
    <location>
        <begin position="82"/>
        <end position="100"/>
    </location>
</feature>
<keyword evidence="7" id="KW-1185">Reference proteome</keyword>
<dbReference type="RefSeq" id="WP_102199130.1">
    <property type="nucleotide sequence ID" value="NZ_PNHQ01000009.1"/>
</dbReference>
<dbReference type="Proteomes" id="UP000235701">
    <property type="component" value="Unassembled WGS sequence"/>
</dbReference>
<comment type="subcellular location">
    <subcellularLocation>
        <location evidence="1">Membrane</location>
        <topology evidence="1">Multi-pass membrane protein</topology>
    </subcellularLocation>
</comment>
<feature type="transmembrane region" description="Helical" evidence="5">
    <location>
        <begin position="48"/>
        <end position="70"/>
    </location>
</feature>
<keyword evidence="4 5" id="KW-0472">Membrane</keyword>
<feature type="transmembrane region" description="Helical" evidence="5">
    <location>
        <begin position="112"/>
        <end position="129"/>
    </location>
</feature>
<dbReference type="InterPro" id="IPR003339">
    <property type="entry name" value="ABC/ECF_trnsptr_transmembrane"/>
</dbReference>
<name>A0A2N6UDY3_9LACT</name>
<keyword evidence="2 5" id="KW-0812">Transmembrane</keyword>
<evidence type="ECO:0000313" key="7">
    <source>
        <dbReference type="Proteomes" id="UP000235701"/>
    </source>
</evidence>
<evidence type="ECO:0000256" key="4">
    <source>
        <dbReference type="ARBA" id="ARBA00023136"/>
    </source>
</evidence>
<evidence type="ECO:0000313" key="6">
    <source>
        <dbReference type="EMBL" id="PMC79766.1"/>
    </source>
</evidence>
<organism evidence="6 7">
    <name type="scientific">Aerococcus viridans</name>
    <dbReference type="NCBI Taxonomy" id="1377"/>
    <lineage>
        <taxon>Bacteria</taxon>
        <taxon>Bacillati</taxon>
        <taxon>Bacillota</taxon>
        <taxon>Bacilli</taxon>
        <taxon>Lactobacillales</taxon>
        <taxon>Aerococcaceae</taxon>
        <taxon>Aerococcus</taxon>
    </lineage>
</organism>
<dbReference type="EMBL" id="PNHQ01000009">
    <property type="protein sequence ID" value="PMC79766.1"/>
    <property type="molecule type" value="Genomic_DNA"/>
</dbReference>
<proteinExistence type="predicted"/>
<dbReference type="Pfam" id="PF02361">
    <property type="entry name" value="CbiQ"/>
    <property type="match status" value="1"/>
</dbReference>
<sequence length="220" mass="25648">MEERTSSIPSIIFLVFLLTIEISFTYSIWLNLYIVCVVMVYLTFKKRFSIMFFLLAVPFIPAITTFWSVYIQGSGLSDAWLLLTRTYAFVALGVGFMASVDLQDCLLILEQYKLPAIFIYGLLVVIHAVPEIQREIKNMHDASLLRGKRLYPWSTLYYVKVIFLALNWRDRYAEAMCSRGFSENQPRLHYQYWKVSPVSVILSIGLIIFGNILMRLEYFI</sequence>
<dbReference type="AlphaFoldDB" id="A0A2N6UDY3"/>
<evidence type="ECO:0000256" key="5">
    <source>
        <dbReference type="SAM" id="Phobius"/>
    </source>
</evidence>
<feature type="transmembrane region" description="Helical" evidence="5">
    <location>
        <begin position="12"/>
        <end position="42"/>
    </location>
</feature>
<feature type="transmembrane region" description="Helical" evidence="5">
    <location>
        <begin position="195"/>
        <end position="214"/>
    </location>
</feature>
<keyword evidence="3 5" id="KW-1133">Transmembrane helix</keyword>
<comment type="caution">
    <text evidence="6">The sequence shown here is derived from an EMBL/GenBank/DDBJ whole genome shotgun (WGS) entry which is preliminary data.</text>
</comment>
<accession>A0A2N6UDY3</accession>
<dbReference type="GO" id="GO:0005886">
    <property type="term" value="C:plasma membrane"/>
    <property type="evidence" value="ECO:0007669"/>
    <property type="project" value="UniProtKB-ARBA"/>
</dbReference>
<protein>
    <submittedName>
        <fullName evidence="6">Cobalt ABC transporter permease</fullName>
    </submittedName>
</protein>
<dbReference type="CDD" id="cd16914">
    <property type="entry name" value="EcfT"/>
    <property type="match status" value="1"/>
</dbReference>
<evidence type="ECO:0000256" key="3">
    <source>
        <dbReference type="ARBA" id="ARBA00022989"/>
    </source>
</evidence>
<evidence type="ECO:0000256" key="1">
    <source>
        <dbReference type="ARBA" id="ARBA00004141"/>
    </source>
</evidence>
<feature type="transmembrane region" description="Helical" evidence="5">
    <location>
        <begin position="150"/>
        <end position="168"/>
    </location>
</feature>
<gene>
    <name evidence="6" type="ORF">CJ191_04745</name>
</gene>